<accession>A0A7C3SHX1</accession>
<organism evidence="1">
    <name type="scientific">Desulfobacca acetoxidans</name>
    <dbReference type="NCBI Taxonomy" id="60893"/>
    <lineage>
        <taxon>Bacteria</taxon>
        <taxon>Pseudomonadati</taxon>
        <taxon>Thermodesulfobacteriota</taxon>
        <taxon>Desulfobaccia</taxon>
        <taxon>Desulfobaccales</taxon>
        <taxon>Desulfobaccaceae</taxon>
        <taxon>Desulfobacca</taxon>
    </lineage>
</organism>
<dbReference type="EMBL" id="DTHB01000016">
    <property type="protein sequence ID" value="HGB14083.1"/>
    <property type="molecule type" value="Genomic_DNA"/>
</dbReference>
<gene>
    <name evidence="1" type="ORF">ENV62_02430</name>
</gene>
<name>A0A7C3SHX1_9BACT</name>
<protein>
    <submittedName>
        <fullName evidence="1">Uncharacterized protein</fullName>
    </submittedName>
</protein>
<sequence>MYCLTEAHPAREVNRYLPQFRVAVVLVKAGETEERAWRRHVREHPQDRTAEVRIFHIDTSDSP</sequence>
<proteinExistence type="predicted"/>
<evidence type="ECO:0000313" key="1">
    <source>
        <dbReference type="EMBL" id="HGB14083.1"/>
    </source>
</evidence>
<reference evidence="1" key="1">
    <citation type="journal article" date="2020" name="mSystems">
        <title>Genome- and Community-Level Interaction Insights into Carbon Utilization and Element Cycling Functions of Hydrothermarchaeota in Hydrothermal Sediment.</title>
        <authorList>
            <person name="Zhou Z."/>
            <person name="Liu Y."/>
            <person name="Xu W."/>
            <person name="Pan J."/>
            <person name="Luo Z.H."/>
            <person name="Li M."/>
        </authorList>
    </citation>
    <scope>NUCLEOTIDE SEQUENCE [LARGE SCALE GENOMIC DNA]</scope>
    <source>
        <strain evidence="1">SpSt-776</strain>
    </source>
</reference>
<dbReference type="AlphaFoldDB" id="A0A7C3SHX1"/>
<comment type="caution">
    <text evidence="1">The sequence shown here is derived from an EMBL/GenBank/DDBJ whole genome shotgun (WGS) entry which is preliminary data.</text>
</comment>